<evidence type="ECO:0000256" key="4">
    <source>
        <dbReference type="ARBA" id="ARBA00022729"/>
    </source>
</evidence>
<protein>
    <recommendedName>
        <fullName evidence="3">cellulase</fullName>
        <ecNumber evidence="3">3.2.1.4</ecNumber>
    </recommendedName>
</protein>
<feature type="region of interest" description="Disordered" evidence="10">
    <location>
        <begin position="288"/>
        <end position="350"/>
    </location>
</feature>
<dbReference type="Gene3D" id="2.40.40.10">
    <property type="entry name" value="RlpA-like domain"/>
    <property type="match status" value="1"/>
</dbReference>
<name>A0A9P9AUM2_9HYPO</name>
<dbReference type="Proteomes" id="UP000777438">
    <property type="component" value="Unassembled WGS sequence"/>
</dbReference>
<organism evidence="12 13">
    <name type="scientific">Thelonectria olida</name>
    <dbReference type="NCBI Taxonomy" id="1576542"/>
    <lineage>
        <taxon>Eukaryota</taxon>
        <taxon>Fungi</taxon>
        <taxon>Dikarya</taxon>
        <taxon>Ascomycota</taxon>
        <taxon>Pezizomycotina</taxon>
        <taxon>Sordariomycetes</taxon>
        <taxon>Hypocreomycetidae</taxon>
        <taxon>Hypocreales</taxon>
        <taxon>Nectriaceae</taxon>
        <taxon>Thelonectria</taxon>
    </lineage>
</organism>
<feature type="domain" description="CBM1" evidence="11">
    <location>
        <begin position="363"/>
        <end position="402"/>
    </location>
</feature>
<dbReference type="SMART" id="SM00236">
    <property type="entry name" value="fCBD"/>
    <property type="match status" value="1"/>
</dbReference>
<dbReference type="PANTHER" id="PTHR39730:SF1">
    <property type="entry name" value="ENDOGLUCANASE 1"/>
    <property type="match status" value="1"/>
</dbReference>
<evidence type="ECO:0000256" key="7">
    <source>
        <dbReference type="ARBA" id="ARBA00023277"/>
    </source>
</evidence>
<keyword evidence="13" id="KW-1185">Reference proteome</keyword>
<evidence type="ECO:0000313" key="13">
    <source>
        <dbReference type="Proteomes" id="UP000777438"/>
    </source>
</evidence>
<dbReference type="Pfam" id="PF02015">
    <property type="entry name" value="Glyco_hydro_45"/>
    <property type="match status" value="1"/>
</dbReference>
<dbReference type="SUPFAM" id="SSF50685">
    <property type="entry name" value="Barwin-like endoglucanases"/>
    <property type="match status" value="1"/>
</dbReference>
<comment type="caution">
    <text evidence="12">The sequence shown here is derived from an EMBL/GenBank/DDBJ whole genome shotgun (WGS) entry which is preliminary data.</text>
</comment>
<evidence type="ECO:0000259" key="11">
    <source>
        <dbReference type="PROSITE" id="PS51164"/>
    </source>
</evidence>
<dbReference type="EMBL" id="JAGPYM010000003">
    <property type="protein sequence ID" value="KAH6897502.1"/>
    <property type="molecule type" value="Genomic_DNA"/>
</dbReference>
<dbReference type="GO" id="GO:0008810">
    <property type="term" value="F:cellulase activity"/>
    <property type="evidence" value="ECO:0007669"/>
    <property type="project" value="UniProtKB-EC"/>
</dbReference>
<dbReference type="InterPro" id="IPR052288">
    <property type="entry name" value="GH45_Enzymes"/>
</dbReference>
<proteinExistence type="inferred from homology"/>
<feature type="compositionally biased region" description="Low complexity" evidence="10">
    <location>
        <begin position="218"/>
        <end position="243"/>
    </location>
</feature>
<dbReference type="OrthoDB" id="10035502at2759"/>
<keyword evidence="4" id="KW-0732">Signal</keyword>
<dbReference type="CDD" id="cd22278">
    <property type="entry name" value="DPBB_GH45_endoglucanase"/>
    <property type="match status" value="1"/>
</dbReference>
<evidence type="ECO:0000256" key="10">
    <source>
        <dbReference type="SAM" id="MobiDB-lite"/>
    </source>
</evidence>
<evidence type="ECO:0000313" key="12">
    <source>
        <dbReference type="EMBL" id="KAH6897502.1"/>
    </source>
</evidence>
<feature type="compositionally biased region" description="Polar residues" evidence="10">
    <location>
        <begin position="338"/>
        <end position="350"/>
    </location>
</feature>
<dbReference type="InterPro" id="IPR000254">
    <property type="entry name" value="CBD"/>
</dbReference>
<dbReference type="PANTHER" id="PTHR39730">
    <property type="entry name" value="ENDOGLUCANASE 1"/>
    <property type="match status" value="1"/>
</dbReference>
<evidence type="ECO:0000256" key="3">
    <source>
        <dbReference type="ARBA" id="ARBA00012601"/>
    </source>
</evidence>
<evidence type="ECO:0000256" key="5">
    <source>
        <dbReference type="ARBA" id="ARBA00022801"/>
    </source>
</evidence>
<evidence type="ECO:0000256" key="1">
    <source>
        <dbReference type="ARBA" id="ARBA00000966"/>
    </source>
</evidence>
<keyword evidence="9" id="KW-0624">Polysaccharide degradation</keyword>
<dbReference type="GO" id="GO:0030245">
    <property type="term" value="P:cellulose catabolic process"/>
    <property type="evidence" value="ECO:0007669"/>
    <property type="project" value="UniProtKB-KW"/>
</dbReference>
<comment type="similarity">
    <text evidence="2">Belongs to the glycosyl hydrolase 45 (cellulase K) family.</text>
</comment>
<sequence length="404" mass="41420">MQKNEPTELTLISRYWDCCKPSCAWDDKASVSAPVLTCDASDNPISDASTTSGCDGGTAYSCSDNSPWAVNDNLAYGFAATNIEGGSESSWCCACYALTFTSGAVKGKTMVVQSTNTGSDLGSNQFDLLMPGGGVGIFDGCTSEFGTALPGEQYGGISSASQCSSFPAILQDGCDWRFDWFENSDNPEVTFEQVQCPTAITDISGCIRDDDGDYPIFNAGSSSGSSSTSAAAASSSSKASTQASTKASTTAAAQETEAANTQATAVQSSAVQNSVVQSSVVQSSAIQSSAAQTQPVEETESAVQTEAPATEQASTQSPSSIQTRTRTRTKASGCAARKSTTLKASSTPEATGNAVSAASASTSTVALFHQCNGSKASFPDGALPCASGSTCVYSNDWYSQCQPN</sequence>
<evidence type="ECO:0000256" key="9">
    <source>
        <dbReference type="ARBA" id="ARBA00023326"/>
    </source>
</evidence>
<dbReference type="InterPro" id="IPR000334">
    <property type="entry name" value="Glyco_hydro_45"/>
</dbReference>
<keyword evidence="8" id="KW-0326">Glycosidase</keyword>
<comment type="catalytic activity">
    <reaction evidence="1">
        <text>Endohydrolysis of (1-&gt;4)-beta-D-glucosidic linkages in cellulose, lichenin and cereal beta-D-glucans.</text>
        <dbReference type="EC" id="3.2.1.4"/>
    </reaction>
</comment>
<accession>A0A9P9AUM2</accession>
<feature type="region of interest" description="Disordered" evidence="10">
    <location>
        <begin position="217"/>
        <end position="243"/>
    </location>
</feature>
<dbReference type="EC" id="3.2.1.4" evidence="3"/>
<dbReference type="InterPro" id="IPR035971">
    <property type="entry name" value="CBD_sf"/>
</dbReference>
<keyword evidence="7" id="KW-0119">Carbohydrate metabolism</keyword>
<reference evidence="12 13" key="1">
    <citation type="journal article" date="2021" name="Nat. Commun.">
        <title>Genetic determinants of endophytism in the Arabidopsis root mycobiome.</title>
        <authorList>
            <person name="Mesny F."/>
            <person name="Miyauchi S."/>
            <person name="Thiergart T."/>
            <person name="Pickel B."/>
            <person name="Atanasova L."/>
            <person name="Karlsson M."/>
            <person name="Huettel B."/>
            <person name="Barry K.W."/>
            <person name="Haridas S."/>
            <person name="Chen C."/>
            <person name="Bauer D."/>
            <person name="Andreopoulos W."/>
            <person name="Pangilinan J."/>
            <person name="LaButti K."/>
            <person name="Riley R."/>
            <person name="Lipzen A."/>
            <person name="Clum A."/>
            <person name="Drula E."/>
            <person name="Henrissat B."/>
            <person name="Kohler A."/>
            <person name="Grigoriev I.V."/>
            <person name="Martin F.M."/>
            <person name="Hacquard S."/>
        </authorList>
    </citation>
    <scope>NUCLEOTIDE SEQUENCE [LARGE SCALE GENOMIC DNA]</scope>
    <source>
        <strain evidence="12 13">MPI-CAGE-CH-0241</strain>
    </source>
</reference>
<dbReference type="SUPFAM" id="SSF57180">
    <property type="entry name" value="Cellulose-binding domain"/>
    <property type="match status" value="1"/>
</dbReference>
<dbReference type="GO" id="GO:0030248">
    <property type="term" value="F:cellulose binding"/>
    <property type="evidence" value="ECO:0007669"/>
    <property type="project" value="InterPro"/>
</dbReference>
<dbReference type="PROSITE" id="PS51164">
    <property type="entry name" value="CBM1_2"/>
    <property type="match status" value="1"/>
</dbReference>
<dbReference type="Pfam" id="PF00734">
    <property type="entry name" value="CBM_1"/>
    <property type="match status" value="1"/>
</dbReference>
<dbReference type="InterPro" id="IPR036908">
    <property type="entry name" value="RlpA-like_sf"/>
</dbReference>
<gene>
    <name evidence="12" type="ORF">B0T10DRAFT_455360</name>
</gene>
<evidence type="ECO:0000256" key="6">
    <source>
        <dbReference type="ARBA" id="ARBA00023001"/>
    </source>
</evidence>
<keyword evidence="6" id="KW-0136">Cellulose degradation</keyword>
<keyword evidence="5" id="KW-0378">Hydrolase</keyword>
<dbReference type="GO" id="GO:0005576">
    <property type="term" value="C:extracellular region"/>
    <property type="evidence" value="ECO:0007669"/>
    <property type="project" value="InterPro"/>
</dbReference>
<evidence type="ECO:0000256" key="2">
    <source>
        <dbReference type="ARBA" id="ARBA00007793"/>
    </source>
</evidence>
<dbReference type="AlphaFoldDB" id="A0A9P9AUM2"/>
<feature type="compositionally biased region" description="Polar residues" evidence="10">
    <location>
        <begin position="311"/>
        <end position="324"/>
    </location>
</feature>
<evidence type="ECO:0000256" key="8">
    <source>
        <dbReference type="ARBA" id="ARBA00023295"/>
    </source>
</evidence>